<sequence>MPSIKMSTFKRPPKNRRQRDDDDNAGRGKKRRQPQQATFDNYDDAMEAGVDSEEKGEKFRTGDKARRFYEQALELYRKAIQYERTYDALYNEARVLYILATNHTLPPTPSHFNLLTQSIELYRAALTSTPEPLLESDSAYNLAIGLIELADIAEDFQMPGTASGSHLPIYLNEDRVRDIRLEARSLLEDVVKVQEGYIASQGGVQAFESDILGDEPDADGDQEMAMSGSSTSGGAASYEEHIPTPTTLTDAILLIVDVDISLLGALDPDVSPEVLSSDFAVGTLAHAWAALARARQANGETPSVPLVVKESELVLILIGLGMEIDLSSGSIVAPTLAGQVRLVRQCLNRMIALQQLASFTTTEVEAKLSFYDTLIELYKTSSRLDATEHAATAWEDLGKAVQACTAALELPFSVVTNPLSRASLSLELARVSLRRTFLPLVAVEKNRGTLLRNAETYANRCLVALSWGSMATQQTGVGPGSGTLSIGLGSGAATGNVPPTQGWDHERLARTATLTLLRILWIGSTGSSTLGETTAAIPATMTTTTTTTAMTTTTTAKAEKLLRSVKSLGKGLEDRKIGRIDVERFVEEVELEEGALREGEIGFWEGVVVELERGA</sequence>
<dbReference type="AlphaFoldDB" id="A0A8K0NTF1"/>
<proteinExistence type="predicted"/>
<organism evidence="2 3">
    <name type="scientific">Filobasidium floriforme</name>
    <dbReference type="NCBI Taxonomy" id="5210"/>
    <lineage>
        <taxon>Eukaryota</taxon>
        <taxon>Fungi</taxon>
        <taxon>Dikarya</taxon>
        <taxon>Basidiomycota</taxon>
        <taxon>Agaricomycotina</taxon>
        <taxon>Tremellomycetes</taxon>
        <taxon>Filobasidiales</taxon>
        <taxon>Filobasidiaceae</taxon>
        <taxon>Filobasidium</taxon>
    </lineage>
</organism>
<feature type="region of interest" description="Disordered" evidence="1">
    <location>
        <begin position="1"/>
        <end position="59"/>
    </location>
</feature>
<evidence type="ECO:0000256" key="1">
    <source>
        <dbReference type="SAM" id="MobiDB-lite"/>
    </source>
</evidence>
<reference evidence="2" key="1">
    <citation type="submission" date="2020-04" db="EMBL/GenBank/DDBJ databases">
        <title>Analysis of mating type loci in Filobasidium floriforme.</title>
        <authorList>
            <person name="Nowrousian M."/>
        </authorList>
    </citation>
    <scope>NUCLEOTIDE SEQUENCE</scope>
    <source>
        <strain evidence="2">CBS 6242</strain>
    </source>
</reference>
<feature type="region of interest" description="Disordered" evidence="1">
    <location>
        <begin position="214"/>
        <end position="237"/>
    </location>
</feature>
<dbReference type="Proteomes" id="UP000812966">
    <property type="component" value="Unassembled WGS sequence"/>
</dbReference>
<evidence type="ECO:0000313" key="3">
    <source>
        <dbReference type="Proteomes" id="UP000812966"/>
    </source>
</evidence>
<dbReference type="EMBL" id="JABELV010000004">
    <property type="protein sequence ID" value="KAG7575342.1"/>
    <property type="molecule type" value="Genomic_DNA"/>
</dbReference>
<accession>A0A8K0NTF1</accession>
<keyword evidence="3" id="KW-1185">Reference proteome</keyword>
<dbReference type="OrthoDB" id="5328412at2759"/>
<name>A0A8K0NTF1_9TREE</name>
<evidence type="ECO:0000313" key="2">
    <source>
        <dbReference type="EMBL" id="KAG7575342.1"/>
    </source>
</evidence>
<gene>
    <name evidence="2" type="ORF">FFLO_00332</name>
</gene>
<feature type="compositionally biased region" description="Low complexity" evidence="1">
    <location>
        <begin position="224"/>
        <end position="237"/>
    </location>
</feature>
<protein>
    <submittedName>
        <fullName evidence="2">Uncharacterized protein</fullName>
    </submittedName>
</protein>
<comment type="caution">
    <text evidence="2">The sequence shown here is derived from an EMBL/GenBank/DDBJ whole genome shotgun (WGS) entry which is preliminary data.</text>
</comment>